<comment type="similarity">
    <text evidence="4">Belongs to the cytochrome P450 family.</text>
</comment>
<evidence type="ECO:0000256" key="14">
    <source>
        <dbReference type="SAM" id="Phobius"/>
    </source>
</evidence>
<dbReference type="InterPro" id="IPR050121">
    <property type="entry name" value="Cytochrome_P450_monoxygenase"/>
</dbReference>
<keyword evidence="16" id="KW-1185">Reference proteome</keyword>
<keyword evidence="10 13" id="KW-0408">Iron</keyword>
<keyword evidence="6 14" id="KW-0812">Transmembrane</keyword>
<evidence type="ECO:0000256" key="13">
    <source>
        <dbReference type="PIRSR" id="PIRSR602401-1"/>
    </source>
</evidence>
<comment type="subcellular location">
    <subcellularLocation>
        <location evidence="2">Membrane</location>
    </subcellularLocation>
</comment>
<dbReference type="Gene3D" id="1.10.630.10">
    <property type="entry name" value="Cytochrome P450"/>
    <property type="match status" value="1"/>
</dbReference>
<dbReference type="PRINTS" id="PR00463">
    <property type="entry name" value="EP450I"/>
</dbReference>
<gene>
    <name evidence="15" type="ORF">DFH08DRAFT_1076930</name>
</gene>
<keyword evidence="9" id="KW-0560">Oxidoreductase</keyword>
<accession>A0AAD7AB21</accession>
<dbReference type="InterPro" id="IPR002401">
    <property type="entry name" value="Cyt_P450_E_grp-I"/>
</dbReference>
<evidence type="ECO:0000256" key="5">
    <source>
        <dbReference type="ARBA" id="ARBA00022617"/>
    </source>
</evidence>
<organism evidence="15 16">
    <name type="scientific">Mycena albidolilacea</name>
    <dbReference type="NCBI Taxonomy" id="1033008"/>
    <lineage>
        <taxon>Eukaryota</taxon>
        <taxon>Fungi</taxon>
        <taxon>Dikarya</taxon>
        <taxon>Basidiomycota</taxon>
        <taxon>Agaricomycotina</taxon>
        <taxon>Agaricomycetes</taxon>
        <taxon>Agaricomycetidae</taxon>
        <taxon>Agaricales</taxon>
        <taxon>Marasmiineae</taxon>
        <taxon>Mycenaceae</taxon>
        <taxon>Mycena</taxon>
    </lineage>
</organism>
<dbReference type="SUPFAM" id="SSF48264">
    <property type="entry name" value="Cytochrome P450"/>
    <property type="match status" value="1"/>
</dbReference>
<dbReference type="GO" id="GO:0016020">
    <property type="term" value="C:membrane"/>
    <property type="evidence" value="ECO:0007669"/>
    <property type="project" value="UniProtKB-SubCell"/>
</dbReference>
<keyword evidence="8 14" id="KW-1133">Transmembrane helix</keyword>
<keyword evidence="5 13" id="KW-0349">Heme</keyword>
<evidence type="ECO:0000256" key="9">
    <source>
        <dbReference type="ARBA" id="ARBA00023002"/>
    </source>
</evidence>
<evidence type="ECO:0000256" key="12">
    <source>
        <dbReference type="ARBA" id="ARBA00023136"/>
    </source>
</evidence>
<dbReference type="InterPro" id="IPR001128">
    <property type="entry name" value="Cyt_P450"/>
</dbReference>
<evidence type="ECO:0000256" key="6">
    <source>
        <dbReference type="ARBA" id="ARBA00022692"/>
    </source>
</evidence>
<evidence type="ECO:0000256" key="2">
    <source>
        <dbReference type="ARBA" id="ARBA00004370"/>
    </source>
</evidence>
<dbReference type="Proteomes" id="UP001218218">
    <property type="component" value="Unassembled WGS sequence"/>
</dbReference>
<evidence type="ECO:0000256" key="3">
    <source>
        <dbReference type="ARBA" id="ARBA00004721"/>
    </source>
</evidence>
<dbReference type="EMBL" id="JARIHO010000010">
    <property type="protein sequence ID" value="KAJ7354010.1"/>
    <property type="molecule type" value="Genomic_DNA"/>
</dbReference>
<comment type="pathway">
    <text evidence="3">Secondary metabolite biosynthesis; terpenoid biosynthesis.</text>
</comment>
<evidence type="ECO:0000313" key="15">
    <source>
        <dbReference type="EMBL" id="KAJ7354010.1"/>
    </source>
</evidence>
<evidence type="ECO:0000256" key="1">
    <source>
        <dbReference type="ARBA" id="ARBA00001971"/>
    </source>
</evidence>
<evidence type="ECO:0000256" key="4">
    <source>
        <dbReference type="ARBA" id="ARBA00010617"/>
    </source>
</evidence>
<keyword evidence="11" id="KW-0503">Monooxygenase</keyword>
<comment type="cofactor">
    <cofactor evidence="1 13">
        <name>heme</name>
        <dbReference type="ChEBI" id="CHEBI:30413"/>
    </cofactor>
</comment>
<sequence>MVFTPLTSIAAAGVGAAVFIYVARYISYSLSPRGKLPIAPKSEASWWLGHEYLVAKNEVGVEFGRWTRLLGPVFRIKSALWQPDAVVISDPSAVKHIFGQVYTYIKSPAFQPIVVKFVGRGVVWAEGDEHKFQRRMVSPAFSTSAVKKMAPCVMTCVDRLIVRLQNDCKSRGVFNMCDYIPAVTLDIIGRVGFGYDFGPDSPEGGAILGAWQTDVARSASFAGFLAPLVIGIAPWVANLPIDALQDGVAKKLIHKVGRKMLQEPPNMDGTDMFSILVRESWEGKRKANGERRLDDATLLDNILSFFMAGFETTSGTLHLILHDLALHPDIQTKLREEILAADSSEVDAIEALPYLDAVTREGLRLHPSVRDTHRVAAHDDVIPLKSPITLRTGEAINSLPVKAGDSFIIPFMVPNTNPDVWGPDAAQFIPERWLQGGSIPGSEDLPHGPWGNVSNFADGPRHCIGWRLAVQEIKLILSALVRNFEFRDTGAKVEKYIAPAVQPFVDGKAAYLPLELIAIQHYV</sequence>
<name>A0AAD7AB21_9AGAR</name>
<keyword evidence="7 13" id="KW-0479">Metal-binding</keyword>
<dbReference type="PANTHER" id="PTHR24305">
    <property type="entry name" value="CYTOCHROME P450"/>
    <property type="match status" value="1"/>
</dbReference>
<feature type="binding site" description="axial binding residue" evidence="13">
    <location>
        <position position="463"/>
    </location>
    <ligand>
        <name>heme</name>
        <dbReference type="ChEBI" id="CHEBI:30413"/>
    </ligand>
    <ligandPart>
        <name>Fe</name>
        <dbReference type="ChEBI" id="CHEBI:18248"/>
    </ligandPart>
</feature>
<evidence type="ECO:0000256" key="10">
    <source>
        <dbReference type="ARBA" id="ARBA00023004"/>
    </source>
</evidence>
<reference evidence="15" key="1">
    <citation type="submission" date="2023-03" db="EMBL/GenBank/DDBJ databases">
        <title>Massive genome expansion in bonnet fungi (Mycena s.s.) driven by repeated elements and novel gene families across ecological guilds.</title>
        <authorList>
            <consortium name="Lawrence Berkeley National Laboratory"/>
            <person name="Harder C.B."/>
            <person name="Miyauchi S."/>
            <person name="Viragh M."/>
            <person name="Kuo A."/>
            <person name="Thoen E."/>
            <person name="Andreopoulos B."/>
            <person name="Lu D."/>
            <person name="Skrede I."/>
            <person name="Drula E."/>
            <person name="Henrissat B."/>
            <person name="Morin E."/>
            <person name="Kohler A."/>
            <person name="Barry K."/>
            <person name="LaButti K."/>
            <person name="Morin E."/>
            <person name="Salamov A."/>
            <person name="Lipzen A."/>
            <person name="Mereny Z."/>
            <person name="Hegedus B."/>
            <person name="Baldrian P."/>
            <person name="Stursova M."/>
            <person name="Weitz H."/>
            <person name="Taylor A."/>
            <person name="Grigoriev I.V."/>
            <person name="Nagy L.G."/>
            <person name="Martin F."/>
            <person name="Kauserud H."/>
        </authorList>
    </citation>
    <scope>NUCLEOTIDE SEQUENCE</scope>
    <source>
        <strain evidence="15">CBHHK002</strain>
    </source>
</reference>
<dbReference type="PRINTS" id="PR00385">
    <property type="entry name" value="P450"/>
</dbReference>
<protein>
    <submittedName>
        <fullName evidence="15">Cytochrome P450</fullName>
    </submittedName>
</protein>
<feature type="transmembrane region" description="Helical" evidence="14">
    <location>
        <begin position="6"/>
        <end position="26"/>
    </location>
</feature>
<dbReference type="PANTHER" id="PTHR24305:SF166">
    <property type="entry name" value="CYTOCHROME P450 12A4, MITOCHONDRIAL-RELATED"/>
    <property type="match status" value="1"/>
</dbReference>
<dbReference type="AlphaFoldDB" id="A0AAD7AB21"/>
<dbReference type="InterPro" id="IPR036396">
    <property type="entry name" value="Cyt_P450_sf"/>
</dbReference>
<evidence type="ECO:0000256" key="7">
    <source>
        <dbReference type="ARBA" id="ARBA00022723"/>
    </source>
</evidence>
<dbReference type="Pfam" id="PF00067">
    <property type="entry name" value="p450"/>
    <property type="match status" value="1"/>
</dbReference>
<proteinExistence type="inferred from homology"/>
<evidence type="ECO:0000256" key="11">
    <source>
        <dbReference type="ARBA" id="ARBA00023033"/>
    </source>
</evidence>
<dbReference type="GO" id="GO:0016705">
    <property type="term" value="F:oxidoreductase activity, acting on paired donors, with incorporation or reduction of molecular oxygen"/>
    <property type="evidence" value="ECO:0007669"/>
    <property type="project" value="InterPro"/>
</dbReference>
<dbReference type="GO" id="GO:0020037">
    <property type="term" value="F:heme binding"/>
    <property type="evidence" value="ECO:0007669"/>
    <property type="project" value="InterPro"/>
</dbReference>
<keyword evidence="12 14" id="KW-0472">Membrane</keyword>
<evidence type="ECO:0000313" key="16">
    <source>
        <dbReference type="Proteomes" id="UP001218218"/>
    </source>
</evidence>
<dbReference type="GO" id="GO:0005506">
    <property type="term" value="F:iron ion binding"/>
    <property type="evidence" value="ECO:0007669"/>
    <property type="project" value="InterPro"/>
</dbReference>
<comment type="caution">
    <text evidence="15">The sequence shown here is derived from an EMBL/GenBank/DDBJ whole genome shotgun (WGS) entry which is preliminary data.</text>
</comment>
<evidence type="ECO:0000256" key="8">
    <source>
        <dbReference type="ARBA" id="ARBA00022989"/>
    </source>
</evidence>
<dbReference type="GO" id="GO:0004497">
    <property type="term" value="F:monooxygenase activity"/>
    <property type="evidence" value="ECO:0007669"/>
    <property type="project" value="UniProtKB-KW"/>
</dbReference>